<feature type="domain" description="Initiator Rep protein WH1" evidence="2">
    <location>
        <begin position="16"/>
        <end position="181"/>
    </location>
</feature>
<dbReference type="Pfam" id="PF01051">
    <property type="entry name" value="Rep3_N"/>
    <property type="match status" value="1"/>
</dbReference>
<comment type="similarity">
    <text evidence="1">Belongs to the initiator RepB protein family.</text>
</comment>
<dbReference type="Pfam" id="PF21205">
    <property type="entry name" value="Rep3_C"/>
    <property type="match status" value="1"/>
</dbReference>
<dbReference type="Proteomes" id="UP000255230">
    <property type="component" value="Unassembled WGS sequence"/>
</dbReference>
<dbReference type="SUPFAM" id="SSF46785">
    <property type="entry name" value="Winged helix' DNA-binding domain"/>
    <property type="match status" value="2"/>
</dbReference>
<sequence>MTMQSFYKPGADKVMIIKPNTLVEAGFDLTEAEHDLMTLAINKLHRLQSGGKRVLISAKEFAAANRVNEIYAYRALKDTAKILGDRKLKFTLYLDKTIQAENDADKLTVLKPHHNNFTMLRSEYHWLQGVSYQDEQGFIILDFSDPLTFLIDNTSKAYTRYDFIKTVEFKGCSSKRLYELINKWKGTGGVPEMTVEAWKEFFGVADKYPKIAEFKRRILDPAINQINKQGDFKLTLNASKFGRTITHFSIVIKTIKKPDQQVEQKTESDKKWAKLLTASQANIFAKKLANDSSFGGKYARVGETTESFISRLNEELQRDLLKITEYLPYLKKFGFKS</sequence>
<evidence type="ECO:0000313" key="3">
    <source>
        <dbReference type="EMBL" id="STY96708.1"/>
    </source>
</evidence>
<dbReference type="InterPro" id="IPR036390">
    <property type="entry name" value="WH_DNA-bd_sf"/>
</dbReference>
<dbReference type="GO" id="GO:0006270">
    <property type="term" value="P:DNA replication initiation"/>
    <property type="evidence" value="ECO:0007669"/>
    <property type="project" value="InterPro"/>
</dbReference>
<organism evidence="3 4">
    <name type="scientific">Faucicola osloensis</name>
    <name type="common">Moraxella osloensis</name>
    <dbReference type="NCBI Taxonomy" id="34062"/>
    <lineage>
        <taxon>Bacteria</taxon>
        <taxon>Pseudomonadati</taxon>
        <taxon>Pseudomonadota</taxon>
        <taxon>Gammaproteobacteria</taxon>
        <taxon>Moraxellales</taxon>
        <taxon>Moraxellaceae</taxon>
        <taxon>Faucicola</taxon>
    </lineage>
</organism>
<protein>
    <submittedName>
        <fullName evidence="3">Replication protein</fullName>
    </submittedName>
</protein>
<dbReference type="GeneID" id="35778694"/>
<name>A0A378Q951_FAUOS</name>
<evidence type="ECO:0000259" key="2">
    <source>
        <dbReference type="Pfam" id="PF01051"/>
    </source>
</evidence>
<dbReference type="Gene3D" id="1.10.10.10">
    <property type="entry name" value="Winged helix-like DNA-binding domain superfamily/Winged helix DNA-binding domain"/>
    <property type="match status" value="2"/>
</dbReference>
<dbReference type="InterPro" id="IPR036388">
    <property type="entry name" value="WH-like_DNA-bd_sf"/>
</dbReference>
<dbReference type="AlphaFoldDB" id="A0A378Q951"/>
<evidence type="ECO:0000313" key="4">
    <source>
        <dbReference type="Proteomes" id="UP000255230"/>
    </source>
</evidence>
<reference evidence="3 4" key="1">
    <citation type="submission" date="2018-06" db="EMBL/GenBank/DDBJ databases">
        <authorList>
            <consortium name="Pathogen Informatics"/>
            <person name="Doyle S."/>
        </authorList>
    </citation>
    <scope>NUCLEOTIDE SEQUENCE [LARGE SCALE GENOMIC DNA]</scope>
    <source>
        <strain evidence="3 4">NCTC10465</strain>
    </source>
</reference>
<keyword evidence="4" id="KW-1185">Reference proteome</keyword>
<gene>
    <name evidence="3" type="ORF">NCTC10465_00474</name>
</gene>
<evidence type="ECO:0000256" key="1">
    <source>
        <dbReference type="ARBA" id="ARBA00038283"/>
    </source>
</evidence>
<dbReference type="EMBL" id="UGPY01000001">
    <property type="protein sequence ID" value="STY96708.1"/>
    <property type="molecule type" value="Genomic_DNA"/>
</dbReference>
<dbReference type="InterPro" id="IPR000525">
    <property type="entry name" value="Initiator_Rep_WH1"/>
</dbReference>
<dbReference type="KEGG" id="mos:AXE82_04930"/>
<dbReference type="RefSeq" id="WP_062332087.1">
    <property type="nucleotide sequence ID" value="NZ_CBCRZU010000034.1"/>
</dbReference>
<accession>A0A378Q951</accession>
<dbReference type="GO" id="GO:0003887">
    <property type="term" value="F:DNA-directed DNA polymerase activity"/>
    <property type="evidence" value="ECO:0007669"/>
    <property type="project" value="InterPro"/>
</dbReference>
<proteinExistence type="inferred from homology"/>